<dbReference type="Proteomes" id="UP000783390">
    <property type="component" value="Unassembled WGS sequence"/>
</dbReference>
<dbReference type="SUPFAM" id="SSF53850">
    <property type="entry name" value="Periplasmic binding protein-like II"/>
    <property type="match status" value="1"/>
</dbReference>
<dbReference type="Gene3D" id="3.40.190.10">
    <property type="entry name" value="Periplasmic binding protein-like II"/>
    <property type="match status" value="1"/>
</dbReference>
<sequence>MKFNWKFYGILILLSLTIIGCGKGKSKENSVVKLYYNNNTVKSINCIVELIKKYEEEEGKKISLIPVNSEEEIEKKIGDDKEAALLLLDGYSFIDFNNKNYLRDISYLFKEKENREKFANINNLYGIYEGKYYGLGITPFNLELVYNEELLKNRGIEIEENNYIEALKKLNEKNIKIPTYIKSEYTKEVLFSSLVANDTIAYNLHKVEDVNVIEDKIKHIENGQKIFDTLHDLYIKNIIREDMFQDGGEELIKKFNEEKIPVLLTTTLVSDSITDKRGIGTINKMPINNKSVNSAVVMDCIICSSSGKSNVDDLDNFFRYIIHSDVFESLSKKNCITGNRKADSNLKGVQIKMANSIVGADDINMPYFNVISNENIEKINKECKKVLSGKYDGKEWSRVLGK</sequence>
<name>A0ABS4EYA5_9CLOT</name>
<protein>
    <submittedName>
        <fullName evidence="1">ABC-type glycerol-3-phosphate transport system substrate-binding protein</fullName>
    </submittedName>
</protein>
<proteinExistence type="predicted"/>
<comment type="caution">
    <text evidence="1">The sequence shown here is derived from an EMBL/GenBank/DDBJ whole genome shotgun (WGS) entry which is preliminary data.</text>
</comment>
<evidence type="ECO:0000313" key="2">
    <source>
        <dbReference type="Proteomes" id="UP000783390"/>
    </source>
</evidence>
<dbReference type="RefSeq" id="WP_209795694.1">
    <property type="nucleotide sequence ID" value="NZ_JAGGJZ010000001.1"/>
</dbReference>
<keyword evidence="2" id="KW-1185">Reference proteome</keyword>
<reference evidence="1 2" key="1">
    <citation type="submission" date="2021-03" db="EMBL/GenBank/DDBJ databases">
        <title>Genomic Encyclopedia of Type Strains, Phase IV (KMG-IV): sequencing the most valuable type-strain genomes for metagenomic binning, comparative biology and taxonomic classification.</title>
        <authorList>
            <person name="Goeker M."/>
        </authorList>
    </citation>
    <scope>NUCLEOTIDE SEQUENCE [LARGE SCALE GENOMIC DNA]</scope>
    <source>
        <strain evidence="1 2">DSM 3984</strain>
    </source>
</reference>
<gene>
    <name evidence="1" type="ORF">J2Z53_000560</name>
</gene>
<accession>A0ABS4EYA5</accession>
<evidence type="ECO:0000313" key="1">
    <source>
        <dbReference type="EMBL" id="MBP1888981.1"/>
    </source>
</evidence>
<dbReference type="PROSITE" id="PS51257">
    <property type="entry name" value="PROKAR_LIPOPROTEIN"/>
    <property type="match status" value="1"/>
</dbReference>
<organism evidence="1 2">
    <name type="scientific">Clostridium moniliforme</name>
    <dbReference type="NCBI Taxonomy" id="39489"/>
    <lineage>
        <taxon>Bacteria</taxon>
        <taxon>Bacillati</taxon>
        <taxon>Bacillota</taxon>
        <taxon>Clostridia</taxon>
        <taxon>Eubacteriales</taxon>
        <taxon>Clostridiaceae</taxon>
        <taxon>Clostridium</taxon>
    </lineage>
</organism>
<dbReference type="EMBL" id="JAGGJZ010000001">
    <property type="protein sequence ID" value="MBP1888981.1"/>
    <property type="molecule type" value="Genomic_DNA"/>
</dbReference>